<protein>
    <submittedName>
        <fullName evidence="2">Extracellular protein</fullName>
    </submittedName>
</protein>
<evidence type="ECO:0000256" key="1">
    <source>
        <dbReference type="SAM" id="SignalP"/>
    </source>
</evidence>
<keyword evidence="1" id="KW-0732">Signal</keyword>
<dbReference type="AlphaFoldDB" id="Q4TTG6"/>
<dbReference type="EMBL" id="DQ066862">
    <property type="protein sequence ID" value="AAY52171.1"/>
    <property type="molecule type" value="Genomic_DNA"/>
</dbReference>
<accession>Q4TTG6</accession>
<gene>
    <name evidence="2" type="primary">endo16</name>
</gene>
<reference evidence="2" key="1">
    <citation type="journal article" date="2005" name="Proc. Natl. Acad. Sci. U.S.A.">
        <title>Evolutionary analysis of the well characterized endo16 promoter reveals substantial variation within functional sites.</title>
        <authorList>
            <person name="Balhoff J.P."/>
            <person name="Wray G.A."/>
        </authorList>
    </citation>
    <scope>NUCLEOTIDE SEQUENCE</scope>
</reference>
<feature type="chain" id="PRO_5004244583" evidence="1">
    <location>
        <begin position="18"/>
        <end position="40"/>
    </location>
</feature>
<sequence length="40" mass="4540">MRRLNILLFAVFAVARSMPTELQCDIDEAHNAHFGTPRVV</sequence>
<feature type="signal peptide" evidence="1">
    <location>
        <begin position="1"/>
        <end position="17"/>
    </location>
</feature>
<name>Q4TTG6_STRDR</name>
<proteinExistence type="predicted"/>
<feature type="non-terminal residue" evidence="2">
    <location>
        <position position="40"/>
    </location>
</feature>
<organism evidence="2">
    <name type="scientific">Strongylocentrotus droebachiensis</name>
    <name type="common">Green sea urchin</name>
    <dbReference type="NCBI Taxonomy" id="7671"/>
    <lineage>
        <taxon>Eukaryota</taxon>
        <taxon>Metazoa</taxon>
        <taxon>Echinodermata</taxon>
        <taxon>Eleutherozoa</taxon>
        <taxon>Echinozoa</taxon>
        <taxon>Echinoidea</taxon>
        <taxon>Euechinoidea</taxon>
        <taxon>Echinacea</taxon>
        <taxon>Camarodonta</taxon>
        <taxon>Echinidea</taxon>
        <taxon>Strongylocentrotidae</taxon>
        <taxon>Strongylocentrotus</taxon>
    </lineage>
</organism>
<evidence type="ECO:0000313" key="2">
    <source>
        <dbReference type="EMBL" id="AAY52171.1"/>
    </source>
</evidence>